<evidence type="ECO:0000313" key="1">
    <source>
        <dbReference type="EMBL" id="HIU10097.1"/>
    </source>
</evidence>
<reference evidence="1" key="2">
    <citation type="journal article" date="2021" name="PeerJ">
        <title>Extensive microbial diversity within the chicken gut microbiome revealed by metagenomics and culture.</title>
        <authorList>
            <person name="Gilroy R."/>
            <person name="Ravi A."/>
            <person name="Getino M."/>
            <person name="Pursley I."/>
            <person name="Horton D.L."/>
            <person name="Alikhan N.F."/>
            <person name="Baker D."/>
            <person name="Gharbi K."/>
            <person name="Hall N."/>
            <person name="Watson M."/>
            <person name="Adriaenssens E.M."/>
            <person name="Foster-Nyarko E."/>
            <person name="Jarju S."/>
            <person name="Secka A."/>
            <person name="Antonio M."/>
            <person name="Oren A."/>
            <person name="Chaudhuri R.R."/>
            <person name="La Ragione R."/>
            <person name="Hildebrand F."/>
            <person name="Pallen M.J."/>
        </authorList>
    </citation>
    <scope>NUCLEOTIDE SEQUENCE</scope>
    <source>
        <strain evidence="1">2830</strain>
    </source>
</reference>
<dbReference type="EMBL" id="DVMH01000015">
    <property type="protein sequence ID" value="HIU10097.1"/>
    <property type="molecule type" value="Genomic_DNA"/>
</dbReference>
<evidence type="ECO:0000313" key="2">
    <source>
        <dbReference type="Proteomes" id="UP000824124"/>
    </source>
</evidence>
<proteinExistence type="predicted"/>
<organism evidence="1 2">
    <name type="scientific">Candidatus Avidehalobacter gallistercoris</name>
    <dbReference type="NCBI Taxonomy" id="2840694"/>
    <lineage>
        <taxon>Bacteria</taxon>
        <taxon>Bacillati</taxon>
        <taxon>Bacillota</taxon>
        <taxon>Clostridia</taxon>
        <taxon>Eubacteriales</taxon>
        <taxon>Peptococcaceae</taxon>
        <taxon>Peptococcaceae incertae sedis</taxon>
        <taxon>Candidatus Avidehalobacter</taxon>
    </lineage>
</organism>
<comment type="caution">
    <text evidence="1">The sequence shown here is derived from an EMBL/GenBank/DDBJ whole genome shotgun (WGS) entry which is preliminary data.</text>
</comment>
<protein>
    <submittedName>
        <fullName evidence="1">Uncharacterized protein</fullName>
    </submittedName>
</protein>
<sequence>MAKVFMLYPKENPLVWQFADLESGGTGNCNGQEVRGTGGIAGADQRQDTEQTALCGIVIAPDKWYNGGIGGIFIKIKKPFAG</sequence>
<name>A0A9D1KXI3_9FIRM</name>
<dbReference type="Proteomes" id="UP000824124">
    <property type="component" value="Unassembled WGS sequence"/>
</dbReference>
<dbReference type="AlphaFoldDB" id="A0A9D1KXI3"/>
<accession>A0A9D1KXI3</accession>
<reference evidence="1" key="1">
    <citation type="submission" date="2020-10" db="EMBL/GenBank/DDBJ databases">
        <authorList>
            <person name="Gilroy R."/>
        </authorList>
    </citation>
    <scope>NUCLEOTIDE SEQUENCE</scope>
    <source>
        <strain evidence="1">2830</strain>
    </source>
</reference>
<gene>
    <name evidence="1" type="ORF">IAB00_02450</name>
</gene>